<name>A0ABW0RER0_9BACL</name>
<reference evidence="2" key="1">
    <citation type="journal article" date="2019" name="Int. J. Syst. Evol. Microbiol.">
        <title>The Global Catalogue of Microorganisms (GCM) 10K type strain sequencing project: providing services to taxonomists for standard genome sequencing and annotation.</title>
        <authorList>
            <consortium name="The Broad Institute Genomics Platform"/>
            <consortium name="The Broad Institute Genome Sequencing Center for Infectious Disease"/>
            <person name="Wu L."/>
            <person name="Ma J."/>
        </authorList>
    </citation>
    <scope>NUCLEOTIDE SEQUENCE [LARGE SCALE GENOMIC DNA]</scope>
    <source>
        <strain evidence="2">CCUG 56331</strain>
    </source>
</reference>
<comment type="caution">
    <text evidence="1">The sequence shown here is derived from an EMBL/GenBank/DDBJ whole genome shotgun (WGS) entry which is preliminary data.</text>
</comment>
<dbReference type="EMBL" id="JBHSNQ010000152">
    <property type="protein sequence ID" value="MFC5542378.1"/>
    <property type="molecule type" value="Genomic_DNA"/>
</dbReference>
<protein>
    <submittedName>
        <fullName evidence="1">Uncharacterized protein</fullName>
    </submittedName>
</protein>
<gene>
    <name evidence="1" type="ORF">ACFPOH_11715</name>
</gene>
<evidence type="ECO:0000313" key="2">
    <source>
        <dbReference type="Proteomes" id="UP001595978"/>
    </source>
</evidence>
<accession>A0ABW0RER0</accession>
<sequence length="45" mass="5209">MENWQYAQLSKEQLAEIQALEKKLGCALIAFESANRQEDKEPLEN</sequence>
<organism evidence="1 2">
    <name type="scientific">Ureibacillus suwonensis</name>
    <dbReference type="NCBI Taxonomy" id="313007"/>
    <lineage>
        <taxon>Bacteria</taxon>
        <taxon>Bacillati</taxon>
        <taxon>Bacillota</taxon>
        <taxon>Bacilli</taxon>
        <taxon>Bacillales</taxon>
        <taxon>Caryophanaceae</taxon>
        <taxon>Ureibacillus</taxon>
    </lineage>
</organism>
<proteinExistence type="predicted"/>
<dbReference type="Proteomes" id="UP001595978">
    <property type="component" value="Unassembled WGS sequence"/>
</dbReference>
<dbReference type="RefSeq" id="WP_390309785.1">
    <property type="nucleotide sequence ID" value="NZ_JBHSNQ010000152.1"/>
</dbReference>
<evidence type="ECO:0000313" key="1">
    <source>
        <dbReference type="EMBL" id="MFC5542378.1"/>
    </source>
</evidence>
<keyword evidence="2" id="KW-1185">Reference proteome</keyword>